<evidence type="ECO:0000313" key="2">
    <source>
        <dbReference type="Proteomes" id="UP000789342"/>
    </source>
</evidence>
<accession>A0A9N8YV93</accession>
<organism evidence="1 2">
    <name type="scientific">Acaulospora morrowiae</name>
    <dbReference type="NCBI Taxonomy" id="94023"/>
    <lineage>
        <taxon>Eukaryota</taxon>
        <taxon>Fungi</taxon>
        <taxon>Fungi incertae sedis</taxon>
        <taxon>Mucoromycota</taxon>
        <taxon>Glomeromycotina</taxon>
        <taxon>Glomeromycetes</taxon>
        <taxon>Diversisporales</taxon>
        <taxon>Acaulosporaceae</taxon>
        <taxon>Acaulospora</taxon>
    </lineage>
</organism>
<comment type="caution">
    <text evidence="1">The sequence shown here is derived from an EMBL/GenBank/DDBJ whole genome shotgun (WGS) entry which is preliminary data.</text>
</comment>
<reference evidence="1" key="1">
    <citation type="submission" date="2021-06" db="EMBL/GenBank/DDBJ databases">
        <authorList>
            <person name="Kallberg Y."/>
            <person name="Tangrot J."/>
            <person name="Rosling A."/>
        </authorList>
    </citation>
    <scope>NUCLEOTIDE SEQUENCE</scope>
    <source>
        <strain evidence="1">CL551</strain>
    </source>
</reference>
<sequence>MQDVLFKLNDIAKEIALKKDGKYLTKKYIDIDSLLLWECNEENINDKMCKKFKHIVSSLFGYTVSILFMEETRTQ</sequence>
<proteinExistence type="predicted"/>
<keyword evidence="2" id="KW-1185">Reference proteome</keyword>
<evidence type="ECO:0000313" key="1">
    <source>
        <dbReference type="EMBL" id="CAG8458085.1"/>
    </source>
</evidence>
<dbReference type="Proteomes" id="UP000789342">
    <property type="component" value="Unassembled WGS sequence"/>
</dbReference>
<dbReference type="EMBL" id="CAJVPV010000459">
    <property type="protein sequence ID" value="CAG8458085.1"/>
    <property type="molecule type" value="Genomic_DNA"/>
</dbReference>
<dbReference type="AlphaFoldDB" id="A0A9N8YV93"/>
<gene>
    <name evidence="1" type="ORF">AMORRO_LOCUS1258</name>
</gene>
<protein>
    <submittedName>
        <fullName evidence="1">15076_t:CDS:1</fullName>
    </submittedName>
</protein>
<name>A0A9N8YV93_9GLOM</name>